<feature type="compositionally biased region" description="Basic and acidic residues" evidence="1">
    <location>
        <begin position="83"/>
        <end position="110"/>
    </location>
</feature>
<comment type="caution">
    <text evidence="3">The sequence shown here is derived from an EMBL/GenBank/DDBJ whole genome shotgun (WGS) entry which is preliminary data.</text>
</comment>
<dbReference type="Proteomes" id="UP001142489">
    <property type="component" value="Unassembled WGS sequence"/>
</dbReference>
<protein>
    <recommendedName>
        <fullName evidence="2">Retroviral polymerase SH3-like domain-containing protein</fullName>
    </recommendedName>
</protein>
<name>A0A9Q0XHT2_9SAUR</name>
<reference evidence="3" key="1">
    <citation type="journal article" date="2023" name="DNA Res.">
        <title>Chromosome-level genome assembly of Phrynocephalus forsythii using third-generation DNA sequencing and Hi-C analysis.</title>
        <authorList>
            <person name="Qi Y."/>
            <person name="Zhao W."/>
            <person name="Zhao Y."/>
            <person name="Niu C."/>
            <person name="Cao S."/>
            <person name="Zhang Y."/>
        </authorList>
    </citation>
    <scope>NUCLEOTIDE SEQUENCE</scope>
    <source>
        <tissue evidence="3">Muscle</tissue>
    </source>
</reference>
<sequence length="116" mass="13566">YQLGHRGYRFFDQQTKKVIISHSASFAEHTRWHELDANHEVWVLIYTNGKTSSRLSPRLLEIKAGPQDMEDKPPDEPPEEGGEEVRSSSRDPEEPQLRRSERANLRKPPDRYQAQK</sequence>
<dbReference type="EMBL" id="JAPFRF010000011">
    <property type="protein sequence ID" value="KAJ7315831.1"/>
    <property type="molecule type" value="Genomic_DNA"/>
</dbReference>
<feature type="non-terminal residue" evidence="3">
    <location>
        <position position="116"/>
    </location>
</feature>
<accession>A0A9Q0XHT2</accession>
<proteinExistence type="predicted"/>
<dbReference type="Pfam" id="PF25597">
    <property type="entry name" value="SH3_retrovirus"/>
    <property type="match status" value="1"/>
</dbReference>
<keyword evidence="4" id="KW-1185">Reference proteome</keyword>
<gene>
    <name evidence="3" type="ORF">JRQ81_001993</name>
</gene>
<organism evidence="3 4">
    <name type="scientific">Phrynocephalus forsythii</name>
    <dbReference type="NCBI Taxonomy" id="171643"/>
    <lineage>
        <taxon>Eukaryota</taxon>
        <taxon>Metazoa</taxon>
        <taxon>Chordata</taxon>
        <taxon>Craniata</taxon>
        <taxon>Vertebrata</taxon>
        <taxon>Euteleostomi</taxon>
        <taxon>Lepidosauria</taxon>
        <taxon>Squamata</taxon>
        <taxon>Bifurcata</taxon>
        <taxon>Unidentata</taxon>
        <taxon>Episquamata</taxon>
        <taxon>Toxicofera</taxon>
        <taxon>Iguania</taxon>
        <taxon>Acrodonta</taxon>
        <taxon>Agamidae</taxon>
        <taxon>Agaminae</taxon>
        <taxon>Phrynocephalus</taxon>
    </lineage>
</organism>
<feature type="region of interest" description="Disordered" evidence="1">
    <location>
        <begin position="63"/>
        <end position="116"/>
    </location>
</feature>
<evidence type="ECO:0000313" key="3">
    <source>
        <dbReference type="EMBL" id="KAJ7315831.1"/>
    </source>
</evidence>
<feature type="non-terminal residue" evidence="3">
    <location>
        <position position="1"/>
    </location>
</feature>
<dbReference type="AlphaFoldDB" id="A0A9Q0XHT2"/>
<feature type="domain" description="Retroviral polymerase SH3-like" evidence="2">
    <location>
        <begin position="1"/>
        <end position="35"/>
    </location>
</feature>
<evidence type="ECO:0000256" key="1">
    <source>
        <dbReference type="SAM" id="MobiDB-lite"/>
    </source>
</evidence>
<evidence type="ECO:0000259" key="2">
    <source>
        <dbReference type="Pfam" id="PF25597"/>
    </source>
</evidence>
<evidence type="ECO:0000313" key="4">
    <source>
        <dbReference type="Proteomes" id="UP001142489"/>
    </source>
</evidence>
<dbReference type="InterPro" id="IPR057670">
    <property type="entry name" value="SH3_retrovirus"/>
</dbReference>